<dbReference type="InterPro" id="IPR054438">
    <property type="entry name" value="Struct_cement_gp24/gp6"/>
</dbReference>
<gene>
    <name evidence="1" type="ORF">BGCPKDLD_3879</name>
</gene>
<dbReference type="RefSeq" id="WP_238308393.1">
    <property type="nucleotide sequence ID" value="NZ_BPRE01000013.1"/>
</dbReference>
<keyword evidence="2" id="KW-1185">Reference proteome</keyword>
<dbReference type="Pfam" id="PF22758">
    <property type="entry name" value="Phage_cement"/>
    <property type="match status" value="1"/>
</dbReference>
<proteinExistence type="predicted"/>
<evidence type="ECO:0008006" key="3">
    <source>
        <dbReference type="Google" id="ProtNLM"/>
    </source>
</evidence>
<comment type="caution">
    <text evidence="1">The sequence shown here is derived from an EMBL/GenBank/DDBJ whole genome shotgun (WGS) entry which is preliminary data.</text>
</comment>
<accession>A0ABQ4UY66</accession>
<evidence type="ECO:0000313" key="1">
    <source>
        <dbReference type="EMBL" id="GJE77276.1"/>
    </source>
</evidence>
<name>A0ABQ4UY66_9HYPH</name>
<reference evidence="1" key="2">
    <citation type="submission" date="2021-08" db="EMBL/GenBank/DDBJ databases">
        <authorList>
            <person name="Tani A."/>
            <person name="Ola A."/>
            <person name="Ogura Y."/>
            <person name="Katsura K."/>
            <person name="Hayashi T."/>
        </authorList>
    </citation>
    <scope>NUCLEOTIDE SEQUENCE</scope>
    <source>
        <strain evidence="1">DSM 14458</strain>
    </source>
</reference>
<dbReference type="Proteomes" id="UP001055093">
    <property type="component" value="Unassembled WGS sequence"/>
</dbReference>
<protein>
    <recommendedName>
        <fullName evidence="3">Bacteriophage protein</fullName>
    </recommendedName>
</protein>
<dbReference type="EMBL" id="BPRE01000013">
    <property type="protein sequence ID" value="GJE77276.1"/>
    <property type="molecule type" value="Genomic_DNA"/>
</dbReference>
<organism evidence="1 2">
    <name type="scientific">Methylorubrum suomiense</name>
    <dbReference type="NCBI Taxonomy" id="144191"/>
    <lineage>
        <taxon>Bacteria</taxon>
        <taxon>Pseudomonadati</taxon>
        <taxon>Pseudomonadota</taxon>
        <taxon>Alphaproteobacteria</taxon>
        <taxon>Hyphomicrobiales</taxon>
        <taxon>Methylobacteriaceae</taxon>
        <taxon>Methylorubrum</taxon>
    </lineage>
</organism>
<evidence type="ECO:0000313" key="2">
    <source>
        <dbReference type="Proteomes" id="UP001055093"/>
    </source>
</evidence>
<sequence length="155" mass="15709">MPFPTISYDRIAARGYPGMVYSTEGADADISLVIGATSADVAPGLAMVFDTLEGTAKLPTAGGKFAGIAVVDRTLPFSNGNVFKPYDQVTGKRAGAICVQAPGAVAQGDPVYFVNATGALTNVAGSGANTLIENAEWIIPTTGAAISAVRLAVSK</sequence>
<reference evidence="1" key="1">
    <citation type="journal article" date="2021" name="Front. Microbiol.">
        <title>Comprehensive Comparative Genomics and Phenotyping of Methylobacterium Species.</title>
        <authorList>
            <person name="Alessa O."/>
            <person name="Ogura Y."/>
            <person name="Fujitani Y."/>
            <person name="Takami H."/>
            <person name="Hayashi T."/>
            <person name="Sahin N."/>
            <person name="Tani A."/>
        </authorList>
    </citation>
    <scope>NUCLEOTIDE SEQUENCE</scope>
    <source>
        <strain evidence="1">DSM 14458</strain>
    </source>
</reference>